<dbReference type="Pfam" id="PF00196">
    <property type="entry name" value="GerE"/>
    <property type="match status" value="1"/>
</dbReference>
<feature type="transmembrane region" description="Helical" evidence="4">
    <location>
        <begin position="111"/>
        <end position="131"/>
    </location>
</feature>
<keyword evidence="1" id="KW-0805">Transcription regulation</keyword>
<dbReference type="InterPro" id="IPR036388">
    <property type="entry name" value="WH-like_DNA-bd_sf"/>
</dbReference>
<dbReference type="RefSeq" id="WP_184746807.1">
    <property type="nucleotide sequence ID" value="NZ_JACHGJ010000003.1"/>
</dbReference>
<dbReference type="Proteomes" id="UP000587760">
    <property type="component" value="Unassembled WGS sequence"/>
</dbReference>
<dbReference type="PROSITE" id="PS50043">
    <property type="entry name" value="HTH_LUXR_2"/>
    <property type="match status" value="1"/>
</dbReference>
<evidence type="ECO:0000256" key="4">
    <source>
        <dbReference type="SAM" id="Phobius"/>
    </source>
</evidence>
<organism evidence="6 7">
    <name type="scientific">Spirochaeta isovalerica</name>
    <dbReference type="NCBI Taxonomy" id="150"/>
    <lineage>
        <taxon>Bacteria</taxon>
        <taxon>Pseudomonadati</taxon>
        <taxon>Spirochaetota</taxon>
        <taxon>Spirochaetia</taxon>
        <taxon>Spirochaetales</taxon>
        <taxon>Spirochaetaceae</taxon>
        <taxon>Spirochaeta</taxon>
    </lineage>
</organism>
<accession>A0A841RD21</accession>
<reference evidence="6 7" key="1">
    <citation type="submission" date="2020-08" db="EMBL/GenBank/DDBJ databases">
        <title>Genomic Encyclopedia of Type Strains, Phase IV (KMG-IV): sequencing the most valuable type-strain genomes for metagenomic binning, comparative biology and taxonomic classification.</title>
        <authorList>
            <person name="Goeker M."/>
        </authorList>
    </citation>
    <scope>NUCLEOTIDE SEQUENCE [LARGE SCALE GENOMIC DNA]</scope>
    <source>
        <strain evidence="6 7">DSM 2461</strain>
    </source>
</reference>
<dbReference type="CDD" id="cd06170">
    <property type="entry name" value="LuxR_C_like"/>
    <property type="match status" value="1"/>
</dbReference>
<name>A0A841RD21_9SPIO</name>
<feature type="transmembrane region" description="Helical" evidence="4">
    <location>
        <begin position="176"/>
        <end position="194"/>
    </location>
</feature>
<comment type="caution">
    <text evidence="6">The sequence shown here is derived from an EMBL/GenBank/DDBJ whole genome shotgun (WGS) entry which is preliminary data.</text>
</comment>
<evidence type="ECO:0000313" key="7">
    <source>
        <dbReference type="Proteomes" id="UP000587760"/>
    </source>
</evidence>
<evidence type="ECO:0000256" key="3">
    <source>
        <dbReference type="ARBA" id="ARBA00023163"/>
    </source>
</evidence>
<keyword evidence="4" id="KW-1133">Transmembrane helix</keyword>
<gene>
    <name evidence="6" type="ORF">HNR50_002211</name>
</gene>
<keyword evidence="7" id="KW-1185">Reference proteome</keyword>
<dbReference type="InterPro" id="IPR000792">
    <property type="entry name" value="Tscrpt_reg_LuxR_C"/>
</dbReference>
<feature type="domain" description="HTH luxR-type" evidence="5">
    <location>
        <begin position="245"/>
        <end position="313"/>
    </location>
</feature>
<proteinExistence type="predicted"/>
<keyword evidence="4" id="KW-0472">Membrane</keyword>
<keyword evidence="2 6" id="KW-0238">DNA-binding</keyword>
<dbReference type="PANTHER" id="PTHR44688">
    <property type="entry name" value="DNA-BINDING TRANSCRIPTIONAL ACTIVATOR DEVR_DOSR"/>
    <property type="match status" value="1"/>
</dbReference>
<dbReference type="SUPFAM" id="SSF46894">
    <property type="entry name" value="C-terminal effector domain of the bipartite response regulators"/>
    <property type="match status" value="1"/>
</dbReference>
<dbReference type="EMBL" id="JACHGJ010000003">
    <property type="protein sequence ID" value="MBB6480548.1"/>
    <property type="molecule type" value="Genomic_DNA"/>
</dbReference>
<keyword evidence="3" id="KW-0804">Transcription</keyword>
<feature type="transmembrane region" description="Helical" evidence="4">
    <location>
        <begin position="6"/>
        <end position="28"/>
    </location>
</feature>
<dbReference type="GO" id="GO:0003677">
    <property type="term" value="F:DNA binding"/>
    <property type="evidence" value="ECO:0007669"/>
    <property type="project" value="UniProtKB-KW"/>
</dbReference>
<feature type="transmembrane region" description="Helical" evidence="4">
    <location>
        <begin position="79"/>
        <end position="99"/>
    </location>
</feature>
<protein>
    <submittedName>
        <fullName evidence="6">DNA-binding CsgD family transcriptional regulator</fullName>
    </submittedName>
</protein>
<feature type="transmembrane region" description="Helical" evidence="4">
    <location>
        <begin position="35"/>
        <end position="59"/>
    </location>
</feature>
<dbReference type="InterPro" id="IPR016032">
    <property type="entry name" value="Sig_transdc_resp-reg_C-effctor"/>
</dbReference>
<evidence type="ECO:0000256" key="2">
    <source>
        <dbReference type="ARBA" id="ARBA00023125"/>
    </source>
</evidence>
<evidence type="ECO:0000259" key="5">
    <source>
        <dbReference type="PROSITE" id="PS50043"/>
    </source>
</evidence>
<dbReference type="PANTHER" id="PTHR44688:SF16">
    <property type="entry name" value="DNA-BINDING TRANSCRIPTIONAL ACTIVATOR DEVR_DOSR"/>
    <property type="match status" value="1"/>
</dbReference>
<dbReference type="SMART" id="SM00421">
    <property type="entry name" value="HTH_LUXR"/>
    <property type="match status" value="1"/>
</dbReference>
<keyword evidence="4" id="KW-0812">Transmembrane</keyword>
<evidence type="ECO:0000313" key="6">
    <source>
        <dbReference type="EMBL" id="MBB6480548.1"/>
    </source>
</evidence>
<feature type="transmembrane region" description="Helical" evidence="4">
    <location>
        <begin position="143"/>
        <end position="164"/>
    </location>
</feature>
<dbReference type="AlphaFoldDB" id="A0A841RD21"/>
<sequence length="313" mass="35375">MAVIMWILNLFSLFSCFGAIIVLIFLAVRSREAKFWMLLAIIAIYVISYASGMAALIIRYGFTIPEVFIGDVIPENPHWGYYLSSVLSLIQAGLIIAATARFFSIPLKLSLFVFIPFSLAAYFIPDFLLLINPGFVTRHGYSFIIIRLFFGYSLMEHAVIVALVRHRIWKTSRWNWLFVLLLFFAFLVIPSMFVEDLMMIFRGMLVYNIFEATGFFLLMTTVMIGGILGLSGAAKIGGEKMSLLDISRTYGLTEREMEVLKELVASSSASYKDIAAKLNISPETVKTHVSRIYRKLGVSAKQELKYKISDIQG</sequence>
<dbReference type="GO" id="GO:0006355">
    <property type="term" value="P:regulation of DNA-templated transcription"/>
    <property type="evidence" value="ECO:0007669"/>
    <property type="project" value="InterPro"/>
</dbReference>
<evidence type="ECO:0000256" key="1">
    <source>
        <dbReference type="ARBA" id="ARBA00023015"/>
    </source>
</evidence>
<dbReference type="Gene3D" id="1.10.10.10">
    <property type="entry name" value="Winged helix-like DNA-binding domain superfamily/Winged helix DNA-binding domain"/>
    <property type="match status" value="1"/>
</dbReference>
<feature type="transmembrane region" description="Helical" evidence="4">
    <location>
        <begin position="214"/>
        <end position="234"/>
    </location>
</feature>